<organism evidence="1 2">
    <name type="scientific">Candidatus Egerieisoma faecipullorum</name>
    <dbReference type="NCBI Taxonomy" id="2840963"/>
    <lineage>
        <taxon>Bacteria</taxon>
        <taxon>Bacillati</taxon>
        <taxon>Bacillota</taxon>
        <taxon>Clostridia</taxon>
        <taxon>Eubacteriales</taxon>
        <taxon>Clostridiaceae</taxon>
        <taxon>Clostridiaceae incertae sedis</taxon>
        <taxon>Candidatus Egerieisoma</taxon>
    </lineage>
</organism>
<dbReference type="SUPFAM" id="SSF51126">
    <property type="entry name" value="Pectin lyase-like"/>
    <property type="match status" value="1"/>
</dbReference>
<dbReference type="Gene3D" id="2.160.20.10">
    <property type="entry name" value="Single-stranded right-handed beta-helix, Pectin lyase-like"/>
    <property type="match status" value="1"/>
</dbReference>
<reference evidence="1" key="2">
    <citation type="journal article" date="2021" name="PeerJ">
        <title>Extensive microbial diversity within the chicken gut microbiome revealed by metagenomics and culture.</title>
        <authorList>
            <person name="Gilroy R."/>
            <person name="Ravi A."/>
            <person name="Getino M."/>
            <person name="Pursley I."/>
            <person name="Horton D.L."/>
            <person name="Alikhan N.F."/>
            <person name="Baker D."/>
            <person name="Gharbi K."/>
            <person name="Hall N."/>
            <person name="Watson M."/>
            <person name="Adriaenssens E.M."/>
            <person name="Foster-Nyarko E."/>
            <person name="Jarju S."/>
            <person name="Secka A."/>
            <person name="Antonio M."/>
            <person name="Oren A."/>
            <person name="Chaudhuri R.R."/>
            <person name="La Ragione R."/>
            <person name="Hildebrand F."/>
            <person name="Pallen M.J."/>
        </authorList>
    </citation>
    <scope>NUCLEOTIDE SEQUENCE</scope>
    <source>
        <strain evidence="1">CHK195-4489</strain>
    </source>
</reference>
<dbReference type="AlphaFoldDB" id="A0A9D1I990"/>
<reference evidence="1" key="1">
    <citation type="submission" date="2020-10" db="EMBL/GenBank/DDBJ databases">
        <authorList>
            <person name="Gilroy R."/>
        </authorList>
    </citation>
    <scope>NUCLEOTIDE SEQUENCE</scope>
    <source>
        <strain evidence="1">CHK195-4489</strain>
    </source>
</reference>
<accession>A0A9D1I990</accession>
<proteinExistence type="predicted"/>
<sequence length="463" mass="52301">TKFYGRRYRITNLLLRSRVELHFEKGAVLWQSPIYRDYKYAPVYGHDMAIPNVNWTHCLHVANLPTIQCANSEYVKITGFGKIRSVDTGAEEGVRMPGYSTGCPDRIHQIPIGFYETKRIELRDFELVRTNNYHIGLYGCAYVYAANLKLHEVRCVSGDGFGLSKGSHHVALNRNFLQSNDDGVVLSGCYFDPRGLVWWKSRLGKHGGTRHVRIAHSYLNSGGGKALAFITWGTSDPNYECQEISDITAYDNYLISTNPVGAWPDNPYNGKAPFDNSETDDYSPVKSVRIFNNKYEGNCTIAPIRATDFLSDCGIYSADDFQNKDFCISRQPNLSNWSYKKNKKKDSVSVRRIGGKICGVMQYFKEGDTSLYQGLHLLAGAHKCTFEVMTGATGAYLFVQNIRTGEILAERHIVSPEAFQSFELKFMLSEDSDLYLGVRHPADMTSEEDFTALQRASMESVER</sequence>
<gene>
    <name evidence="1" type="ORF">IAD50_08480</name>
</gene>
<protein>
    <submittedName>
        <fullName evidence="1">Uncharacterized protein</fullName>
    </submittedName>
</protein>
<name>A0A9D1I990_9CLOT</name>
<evidence type="ECO:0000313" key="1">
    <source>
        <dbReference type="EMBL" id="HIU30314.1"/>
    </source>
</evidence>
<dbReference type="InterPro" id="IPR011050">
    <property type="entry name" value="Pectin_lyase_fold/virulence"/>
</dbReference>
<evidence type="ECO:0000313" key="2">
    <source>
        <dbReference type="Proteomes" id="UP000824089"/>
    </source>
</evidence>
<dbReference type="Proteomes" id="UP000824089">
    <property type="component" value="Unassembled WGS sequence"/>
</dbReference>
<comment type="caution">
    <text evidence="1">The sequence shown here is derived from an EMBL/GenBank/DDBJ whole genome shotgun (WGS) entry which is preliminary data.</text>
</comment>
<feature type="non-terminal residue" evidence="1">
    <location>
        <position position="1"/>
    </location>
</feature>
<dbReference type="EMBL" id="DVMM01000186">
    <property type="protein sequence ID" value="HIU30314.1"/>
    <property type="molecule type" value="Genomic_DNA"/>
</dbReference>
<dbReference type="InterPro" id="IPR012334">
    <property type="entry name" value="Pectin_lyas_fold"/>
</dbReference>